<proteinExistence type="predicted"/>
<reference evidence="1" key="1">
    <citation type="submission" date="2018-02" db="EMBL/GenBank/DDBJ databases">
        <title>Rhizophora mucronata_Transcriptome.</title>
        <authorList>
            <person name="Meera S.P."/>
            <person name="Sreeshan A."/>
            <person name="Augustine A."/>
        </authorList>
    </citation>
    <scope>NUCLEOTIDE SEQUENCE</scope>
    <source>
        <tissue evidence="1">Leaf</tissue>
    </source>
</reference>
<sequence length="30" mass="3355">MTKSESRVSLVGKQHLLVLYHMGCLLGLIK</sequence>
<dbReference type="AlphaFoldDB" id="A0A2P2NHF1"/>
<organism evidence="1">
    <name type="scientific">Rhizophora mucronata</name>
    <name type="common">Asiatic mangrove</name>
    <dbReference type="NCBI Taxonomy" id="61149"/>
    <lineage>
        <taxon>Eukaryota</taxon>
        <taxon>Viridiplantae</taxon>
        <taxon>Streptophyta</taxon>
        <taxon>Embryophyta</taxon>
        <taxon>Tracheophyta</taxon>
        <taxon>Spermatophyta</taxon>
        <taxon>Magnoliopsida</taxon>
        <taxon>eudicotyledons</taxon>
        <taxon>Gunneridae</taxon>
        <taxon>Pentapetalae</taxon>
        <taxon>rosids</taxon>
        <taxon>fabids</taxon>
        <taxon>Malpighiales</taxon>
        <taxon>Rhizophoraceae</taxon>
        <taxon>Rhizophora</taxon>
    </lineage>
</organism>
<dbReference type="EMBL" id="GGEC01061437">
    <property type="protein sequence ID" value="MBX41921.1"/>
    <property type="molecule type" value="Transcribed_RNA"/>
</dbReference>
<protein>
    <submittedName>
        <fullName evidence="1">Uncharacterized protein</fullName>
    </submittedName>
</protein>
<accession>A0A2P2NHF1</accession>
<name>A0A2P2NHF1_RHIMU</name>
<evidence type="ECO:0000313" key="1">
    <source>
        <dbReference type="EMBL" id="MBX41921.1"/>
    </source>
</evidence>